<feature type="domain" description="Peptidase M24" evidence="1">
    <location>
        <begin position="47"/>
        <end position="157"/>
    </location>
</feature>
<dbReference type="SUPFAM" id="SSF55920">
    <property type="entry name" value="Creatinase/aminopeptidase"/>
    <property type="match status" value="1"/>
</dbReference>
<protein>
    <recommendedName>
        <fullName evidence="1">Peptidase M24 domain-containing protein</fullName>
    </recommendedName>
</protein>
<dbReference type="InterPro" id="IPR036005">
    <property type="entry name" value="Creatinase/aminopeptidase-like"/>
</dbReference>
<dbReference type="InterPro" id="IPR000994">
    <property type="entry name" value="Pept_M24"/>
</dbReference>
<name>A0AAW1NJL8_9CHLO</name>
<proteinExistence type="predicted"/>
<evidence type="ECO:0000259" key="1">
    <source>
        <dbReference type="Pfam" id="PF00557"/>
    </source>
</evidence>
<reference evidence="2 3" key="1">
    <citation type="journal article" date="2024" name="Nat. Commun.">
        <title>Phylogenomics reveals the evolutionary origins of lichenization in chlorophyte algae.</title>
        <authorList>
            <person name="Puginier C."/>
            <person name="Libourel C."/>
            <person name="Otte J."/>
            <person name="Skaloud P."/>
            <person name="Haon M."/>
            <person name="Grisel S."/>
            <person name="Petersen M."/>
            <person name="Berrin J.G."/>
            <person name="Delaux P.M."/>
            <person name="Dal Grande F."/>
            <person name="Keller J."/>
        </authorList>
    </citation>
    <scope>NUCLEOTIDE SEQUENCE [LARGE SCALE GENOMIC DNA]</scope>
    <source>
        <strain evidence="2 3">SAG 2036</strain>
    </source>
</reference>
<organism evidence="2 3">
    <name type="scientific">Symbiochloris irregularis</name>
    <dbReference type="NCBI Taxonomy" id="706552"/>
    <lineage>
        <taxon>Eukaryota</taxon>
        <taxon>Viridiplantae</taxon>
        <taxon>Chlorophyta</taxon>
        <taxon>core chlorophytes</taxon>
        <taxon>Trebouxiophyceae</taxon>
        <taxon>Trebouxiales</taxon>
        <taxon>Trebouxiaceae</taxon>
        <taxon>Symbiochloris</taxon>
    </lineage>
</organism>
<dbReference type="Pfam" id="PF00557">
    <property type="entry name" value="Peptidase_M24"/>
    <property type="match status" value="1"/>
</dbReference>
<dbReference type="Gene3D" id="3.90.230.10">
    <property type="entry name" value="Creatinase/methionine aminopeptidase superfamily"/>
    <property type="match status" value="1"/>
</dbReference>
<evidence type="ECO:0000313" key="3">
    <source>
        <dbReference type="Proteomes" id="UP001465755"/>
    </source>
</evidence>
<comment type="caution">
    <text evidence="2">The sequence shown here is derived from an EMBL/GenBank/DDBJ whole genome shotgun (WGS) entry which is preliminary data.</text>
</comment>
<evidence type="ECO:0000313" key="2">
    <source>
        <dbReference type="EMBL" id="KAK9788576.1"/>
    </source>
</evidence>
<dbReference type="AlphaFoldDB" id="A0AAW1NJL8"/>
<dbReference type="EMBL" id="JALJOQ010000224">
    <property type="protein sequence ID" value="KAK9788576.1"/>
    <property type="molecule type" value="Genomic_DNA"/>
</dbReference>
<dbReference type="Proteomes" id="UP001465755">
    <property type="component" value="Unassembled WGS sequence"/>
</dbReference>
<keyword evidence="3" id="KW-1185">Reference proteome</keyword>
<gene>
    <name evidence="2" type="ORF">WJX73_007284</name>
</gene>
<sequence>MIRTRVRQQRLLLQSKPQVCVTPRTRRGGRQALRCSSKVADASVVDKLRTARSKAQELFSAVEDKGFLAPGRTEEEVEKQVFQLAAVDYGTRQHWHKRLPRFGDNTVHPIYVDRPDVQLKEDDICFLDLGPVFEHVEADFARTYVLGQDPEKHNLNKALVTDPKIGRYGGFYEDLLDIPL</sequence>
<accession>A0AAW1NJL8</accession>